<comment type="caution">
    <text evidence="1">The sequence shown here is derived from an EMBL/GenBank/DDBJ whole genome shotgun (WGS) entry which is preliminary data.</text>
</comment>
<evidence type="ECO:0000313" key="1">
    <source>
        <dbReference type="EMBL" id="NEU02799.1"/>
    </source>
</evidence>
<accession>A0A6D1A640</accession>
<sequence>NKLEELFYSLIGKYNDLDKIFEFENIYESLLGYLGLHIGNIDFEELSDQLKDELNRIFENGSIENTILDLAKALVKDNFVKNHKDTLAKLASNIFDFAESKKLISITLANEIIN</sequence>
<gene>
    <name evidence="1" type="ORF">G3563_27620</name>
</gene>
<feature type="non-terminal residue" evidence="1">
    <location>
        <position position="114"/>
    </location>
</feature>
<protein>
    <submittedName>
        <fullName evidence="1">Uncharacterized protein</fullName>
    </submittedName>
</protein>
<organism evidence="1">
    <name type="scientific">Escherichia coli</name>
    <dbReference type="NCBI Taxonomy" id="562"/>
    <lineage>
        <taxon>Bacteria</taxon>
        <taxon>Pseudomonadati</taxon>
        <taxon>Pseudomonadota</taxon>
        <taxon>Gammaproteobacteria</taxon>
        <taxon>Enterobacterales</taxon>
        <taxon>Enterobacteriaceae</taxon>
        <taxon>Escherichia</taxon>
    </lineage>
</organism>
<name>A0A6D1A640_ECOLX</name>
<dbReference type="AlphaFoldDB" id="A0A6D1A640"/>
<proteinExistence type="predicted"/>
<feature type="non-terminal residue" evidence="1">
    <location>
        <position position="1"/>
    </location>
</feature>
<dbReference type="EMBL" id="JAAHTE010000362">
    <property type="protein sequence ID" value="NEU02799.1"/>
    <property type="molecule type" value="Genomic_DNA"/>
</dbReference>
<reference evidence="1" key="1">
    <citation type="submission" date="2020-02" db="EMBL/GenBank/DDBJ databases">
        <title>Investigating the Use of Bacteriophages as New Decolonization Strategy for Intestinal Carriage of CTX-M-15-producing ST131 Escherichia coli: an In Vitro Continuous Culture System Model.</title>
        <authorList>
            <person name="Bernasconi O.J."/>
            <person name="Campos-Madueno E.I."/>
            <person name="Dona V."/>
            <person name="Perreten V."/>
            <person name="Carattoli A."/>
            <person name="Endimiani A."/>
        </authorList>
    </citation>
    <scope>NUCLEOTIDE SEQUENCE</scope>
    <source>
        <strain evidence="1">4901.28</strain>
    </source>
</reference>